<evidence type="ECO:0008006" key="3">
    <source>
        <dbReference type="Google" id="ProtNLM"/>
    </source>
</evidence>
<dbReference type="Proteomes" id="UP001225316">
    <property type="component" value="Unassembled WGS sequence"/>
</dbReference>
<comment type="caution">
    <text evidence="1">The sequence shown here is derived from an EMBL/GenBank/DDBJ whole genome shotgun (WGS) entry which is preliminary data.</text>
</comment>
<keyword evidence="2" id="KW-1185">Reference proteome</keyword>
<dbReference type="Gene3D" id="3.40.50.300">
    <property type="entry name" value="P-loop containing nucleotide triphosphate hydrolases"/>
    <property type="match status" value="1"/>
</dbReference>
<evidence type="ECO:0000313" key="1">
    <source>
        <dbReference type="EMBL" id="MDQ8209551.1"/>
    </source>
</evidence>
<dbReference type="EMBL" id="JARXHW010000082">
    <property type="protein sequence ID" value="MDQ8209551.1"/>
    <property type="molecule type" value="Genomic_DNA"/>
</dbReference>
<dbReference type="SUPFAM" id="SSF52540">
    <property type="entry name" value="P-loop containing nucleoside triphosphate hydrolases"/>
    <property type="match status" value="1"/>
</dbReference>
<protein>
    <recommendedName>
        <fullName evidence="3">Phosphoribulokinase/uridine kinase domain-containing protein</fullName>
    </recommendedName>
</protein>
<dbReference type="InterPro" id="IPR027417">
    <property type="entry name" value="P-loop_NTPase"/>
</dbReference>
<dbReference type="RefSeq" id="WP_308952468.1">
    <property type="nucleotide sequence ID" value="NZ_JARXHW010000082.1"/>
</dbReference>
<accession>A0ABU1AZH3</accession>
<proteinExistence type="predicted"/>
<organism evidence="1 2">
    <name type="scientific">Thalassobacterium maritimum</name>
    <dbReference type="NCBI Taxonomy" id="3041265"/>
    <lineage>
        <taxon>Bacteria</taxon>
        <taxon>Pseudomonadati</taxon>
        <taxon>Verrucomicrobiota</taxon>
        <taxon>Opitutia</taxon>
        <taxon>Puniceicoccales</taxon>
        <taxon>Coraliomargaritaceae</taxon>
        <taxon>Thalassobacterium</taxon>
    </lineage>
</organism>
<name>A0ABU1AZH3_9BACT</name>
<gene>
    <name evidence="1" type="ORF">QEH52_18645</name>
</gene>
<sequence length="194" mass="22274">MDKPYVISINAISGGGNTTLTKLVAKSLKNSKAFHFDEFDSTNIYPENFYDWSIRGANIEEFDCPGMQKAITESISDNVVDYIIIDFPFGRDHSRLKRDIDLSVFIDTPLDVAMARRIIRDFIDDASDTADSRLKRLKEDLSYYVSRARYPYLDAYRHKNNCDLILDGWKKQEEICEEILNKIKAEPVGTGQPM</sequence>
<evidence type="ECO:0000313" key="2">
    <source>
        <dbReference type="Proteomes" id="UP001225316"/>
    </source>
</evidence>
<reference evidence="1 2" key="1">
    <citation type="submission" date="2023-04" db="EMBL/GenBank/DDBJ databases">
        <title>A novel bacteria isolated from coastal sediment.</title>
        <authorList>
            <person name="Liu X.-J."/>
            <person name="Du Z.-J."/>
        </authorList>
    </citation>
    <scope>NUCLEOTIDE SEQUENCE [LARGE SCALE GENOMIC DNA]</scope>
    <source>
        <strain evidence="1 2">SDUM461003</strain>
    </source>
</reference>